<dbReference type="InterPro" id="IPR054577">
    <property type="entry name" value="OBP47-like_dom"/>
</dbReference>
<feature type="chain" id="PRO_5036451886" description="OBP47-like domain-containing protein" evidence="6">
    <location>
        <begin position="19"/>
        <end position="198"/>
    </location>
</feature>
<feature type="domain" description="OBP47-like" evidence="7">
    <location>
        <begin position="51"/>
        <end position="180"/>
    </location>
</feature>
<reference evidence="8 9" key="1">
    <citation type="journal article" date="2017" name="G3 (Bethesda)">
        <title>The Physical Genome Mapping of Anopheles albimanus Corrected Scaffold Misassemblies and Identified Interarm Rearrangements in Genus Anopheles.</title>
        <authorList>
            <person name="Artemov G.N."/>
            <person name="Peery A.N."/>
            <person name="Jiang X."/>
            <person name="Tu Z."/>
            <person name="Stegniy V.N."/>
            <person name="Sharakhova M.V."/>
            <person name="Sharakhov I.V."/>
        </authorList>
    </citation>
    <scope>NUCLEOTIDE SEQUENCE [LARGE SCALE GENOMIC DNA]</scope>
    <source>
        <strain evidence="8 9">ALBI9_A</strain>
    </source>
</reference>
<keyword evidence="6" id="KW-0732">Signal</keyword>
<comment type="similarity">
    <text evidence="2">Belongs to the PBP/GOBP family.</text>
</comment>
<sequence>MFTVVLIVGIAIAGMVTSQPPAPDASCFQPDRTVTVDDCCRMPRSFSQTVMDKCSSERPTQMPAPGVPRTEGCCMMQCILTEVGGFANNVLNTDAIKSSLASTLGADATLAPLVGTTVDNCARQIQNDPAYAVAPISASPDRAGCSFVPQGFMNCLHSTLFKSCPSGLWTESSDCQGLKQKLDSGCPFFALRGRGPPN</sequence>
<evidence type="ECO:0000256" key="5">
    <source>
        <dbReference type="ARBA" id="ARBA00023157"/>
    </source>
</evidence>
<dbReference type="InterPro" id="IPR052295">
    <property type="entry name" value="Odorant-binding_protein"/>
</dbReference>
<evidence type="ECO:0000256" key="6">
    <source>
        <dbReference type="SAM" id="SignalP"/>
    </source>
</evidence>
<organism evidence="8 9">
    <name type="scientific">Anopheles albimanus</name>
    <name type="common">New world malaria mosquito</name>
    <dbReference type="NCBI Taxonomy" id="7167"/>
    <lineage>
        <taxon>Eukaryota</taxon>
        <taxon>Metazoa</taxon>
        <taxon>Ecdysozoa</taxon>
        <taxon>Arthropoda</taxon>
        <taxon>Hexapoda</taxon>
        <taxon>Insecta</taxon>
        <taxon>Pterygota</taxon>
        <taxon>Neoptera</taxon>
        <taxon>Endopterygota</taxon>
        <taxon>Diptera</taxon>
        <taxon>Nematocera</taxon>
        <taxon>Culicoidea</taxon>
        <taxon>Culicidae</taxon>
        <taxon>Anophelinae</taxon>
        <taxon>Anopheles</taxon>
    </lineage>
</organism>
<protein>
    <recommendedName>
        <fullName evidence="7">OBP47-like domain-containing protein</fullName>
    </recommendedName>
</protein>
<dbReference type="PANTHER" id="PTHR21066:SF3">
    <property type="entry name" value="IP02236P"/>
    <property type="match status" value="1"/>
</dbReference>
<evidence type="ECO:0000256" key="1">
    <source>
        <dbReference type="ARBA" id="ARBA00004613"/>
    </source>
</evidence>
<dbReference type="Pfam" id="PF22651">
    <property type="entry name" value="OBP47_like"/>
    <property type="match status" value="1"/>
</dbReference>
<evidence type="ECO:0000256" key="3">
    <source>
        <dbReference type="ARBA" id="ARBA00022448"/>
    </source>
</evidence>
<dbReference type="GO" id="GO:0005576">
    <property type="term" value="C:extracellular region"/>
    <property type="evidence" value="ECO:0007669"/>
    <property type="project" value="UniProtKB-SubCell"/>
</dbReference>
<comment type="subcellular location">
    <subcellularLocation>
        <location evidence="1">Secreted</location>
    </subcellularLocation>
</comment>
<keyword evidence="5" id="KW-1015">Disulfide bond</keyword>
<dbReference type="Proteomes" id="UP000069272">
    <property type="component" value="Chromosome 3L"/>
</dbReference>
<dbReference type="OrthoDB" id="7962367at2759"/>
<accession>A0A8W7K8R8</accession>
<evidence type="ECO:0000313" key="9">
    <source>
        <dbReference type="Proteomes" id="UP000069272"/>
    </source>
</evidence>
<reference evidence="8" key="2">
    <citation type="submission" date="2022-08" db="UniProtKB">
        <authorList>
            <consortium name="EnsemblMetazoa"/>
        </authorList>
    </citation>
    <scope>IDENTIFICATION</scope>
    <source>
        <strain evidence="8">STECLA/ALBI9_A</strain>
    </source>
</reference>
<dbReference type="RefSeq" id="XP_035788562.1">
    <property type="nucleotide sequence ID" value="XM_035932669.1"/>
</dbReference>
<dbReference type="KEGG" id="aali:118464906"/>
<dbReference type="EnsemblMetazoa" id="AALB016551-RA">
    <property type="protein sequence ID" value="AALB016551-PA"/>
    <property type="gene ID" value="AALB016551"/>
</dbReference>
<keyword evidence="9" id="KW-1185">Reference proteome</keyword>
<evidence type="ECO:0000256" key="2">
    <source>
        <dbReference type="ARBA" id="ARBA00008098"/>
    </source>
</evidence>
<dbReference type="GeneID" id="118464906"/>
<dbReference type="AlphaFoldDB" id="A0A8W7K8R8"/>
<feature type="signal peptide" evidence="6">
    <location>
        <begin position="1"/>
        <end position="18"/>
    </location>
</feature>
<keyword evidence="3" id="KW-0813">Transport</keyword>
<dbReference type="PANTHER" id="PTHR21066">
    <property type="entry name" value="ODORANT-BINDING PROTEIN 59A-RELATED"/>
    <property type="match status" value="1"/>
</dbReference>
<evidence type="ECO:0000313" key="8">
    <source>
        <dbReference type="EnsemblMetazoa" id="AALB016551-PA"/>
    </source>
</evidence>
<evidence type="ECO:0000256" key="4">
    <source>
        <dbReference type="ARBA" id="ARBA00022525"/>
    </source>
</evidence>
<name>A0A8W7K8R8_ANOAL</name>
<dbReference type="Gene3D" id="1.10.238.270">
    <property type="match status" value="1"/>
</dbReference>
<keyword evidence="4" id="KW-0964">Secreted</keyword>
<proteinExistence type="inferred from homology"/>
<evidence type="ECO:0000259" key="7">
    <source>
        <dbReference type="Pfam" id="PF22651"/>
    </source>
</evidence>